<evidence type="ECO:0000256" key="6">
    <source>
        <dbReference type="ARBA" id="ARBA00022840"/>
    </source>
</evidence>
<dbReference type="PROSITE" id="PS51786">
    <property type="entry name" value="LON_PROTEOLYTIC"/>
    <property type="match status" value="1"/>
</dbReference>
<feature type="domain" description="Lon proteolytic" evidence="14">
    <location>
        <begin position="641"/>
        <end position="827"/>
    </location>
</feature>
<dbReference type="InterPro" id="IPR015947">
    <property type="entry name" value="PUA-like_sf"/>
</dbReference>
<protein>
    <recommendedName>
        <fullName evidence="8">Lon protease homolog 2, peroxisomal</fullName>
        <ecNumber evidence="8">3.4.21.-</ecNumber>
    </recommendedName>
</protein>
<evidence type="ECO:0000256" key="7">
    <source>
        <dbReference type="ARBA" id="ARBA00023140"/>
    </source>
</evidence>
<dbReference type="FunFam" id="1.10.8.60:FF:000207">
    <property type="entry name" value="Lon protease homolog 2, peroxisomal"/>
    <property type="match status" value="1"/>
</dbReference>
<dbReference type="Gene3D" id="2.30.130.40">
    <property type="entry name" value="LON domain-like"/>
    <property type="match status" value="1"/>
</dbReference>
<dbReference type="InterPro" id="IPR054594">
    <property type="entry name" value="Lon_lid"/>
</dbReference>
<dbReference type="SMART" id="SM00382">
    <property type="entry name" value="AAA"/>
    <property type="match status" value="1"/>
</dbReference>
<dbReference type="SUPFAM" id="SSF54211">
    <property type="entry name" value="Ribosomal protein S5 domain 2-like"/>
    <property type="match status" value="1"/>
</dbReference>
<dbReference type="FunFam" id="3.40.50.300:FF:000382">
    <property type="entry name" value="Lon protease homolog 2, peroxisomal"/>
    <property type="match status" value="1"/>
</dbReference>
<name>A0AAX7SEN1_ASTCA</name>
<dbReference type="AlphaFoldDB" id="A0AAX7SEN1"/>
<dbReference type="GO" id="GO:0006515">
    <property type="term" value="P:protein quality control for misfolded or incompletely synthesized proteins"/>
    <property type="evidence" value="ECO:0007669"/>
    <property type="project" value="UniProtKB-UniRule"/>
</dbReference>
<dbReference type="InterPro" id="IPR020568">
    <property type="entry name" value="Ribosomal_Su5_D2-typ_SF"/>
</dbReference>
<keyword evidence="3 8" id="KW-0547">Nucleotide-binding</keyword>
<feature type="active site" evidence="8 10">
    <location>
        <position position="733"/>
    </location>
</feature>
<dbReference type="EC" id="3.4.21.-" evidence="8"/>
<feature type="short sequence motif" description="Microbody targeting signal" evidence="8">
    <location>
        <begin position="843"/>
        <end position="845"/>
    </location>
</feature>
<dbReference type="InterPro" id="IPR004815">
    <property type="entry name" value="Lon_bac/euk-typ"/>
</dbReference>
<sequence length="845" mass="92847">MVSGGAIQIPSRLPLLLTHEGVLLPGSTVRFSVDSPRNMHLVRERLLKGTSLKSTIIGVIPNTRDPEHDTDDLPTLHKIGTAGIAVQVVGSNWPKPHYTLLITGLCRFSVSSLLKERPFVLAEVSCRFDLMLKYWNDGELGELSEKFYQAAVQLLGMLDMSVPVVAKFRRLLDSLPRETLPDVVASMIRTSNKEKLQVLDALSLEERFKKALPMLTRQIEGLKLLQKTRKTSPDNEKRVTDVLVRKGTVFPGRQFNLDEEDEDDDGDDTAALERKVHGANMPEAALKICLKELKRLKKMPQSMPEYALTRNYLDLMVELPWSKSTKDCLDIRAARTLLDNDHYAMNKLKRRVLEYLAVRQLKTSLKGPILCFVGPPGVGKTSVGRSIARTLGREFHRIALGGVCDQSDIRGHRRTYVGSMPGRIINGLKTVGVNNPVFLLDEVDKLGKSLQGDPAAALLEVLDPEQNHGFTDHYLNVAFDLSQVLFIATANTTATIPPALLDRMEVLEVPGYTQEEKVEIAHRHLIPNQLEQHGLTPQQLHIPQSTTPDIISRYTREAGVRSLERKIGAICRAVAVKVAEGHTLTKTETLTPENSKHFSFPLSPKCLLIGDKAAPPELPIVIDHIALKDILGPPVFEMERLTLPGVALGLAWTPLGGEIMFVEASRMEGEGQLTLTGQLGDVMKESAHLAISWLRANAKTYQLTNMVGGSDPLEGTDIHLHFPAGAVTKDGPSAGVTIVTCLASLFSGRLVRSDVAMTGEITLRGLVLPVGGIKDKVLAAHRAGVKRVILPKRNEKDLEELPANVRANLDFITATNLDEVLNASFDGGFPGVSSTRAHPQLTSKL</sequence>
<dbReference type="NCBIfam" id="TIGR00763">
    <property type="entry name" value="lon"/>
    <property type="match status" value="1"/>
</dbReference>
<dbReference type="GO" id="GO:0016485">
    <property type="term" value="P:protein processing"/>
    <property type="evidence" value="ECO:0007669"/>
    <property type="project" value="UniProtKB-UniRule"/>
</dbReference>
<dbReference type="GO" id="GO:0005782">
    <property type="term" value="C:peroxisomal matrix"/>
    <property type="evidence" value="ECO:0007669"/>
    <property type="project" value="UniProtKB-SubCell"/>
</dbReference>
<dbReference type="SMART" id="SM00464">
    <property type="entry name" value="LON"/>
    <property type="match status" value="1"/>
</dbReference>
<dbReference type="FunFam" id="3.30.230.10:FF:000019">
    <property type="entry name" value="Lon protease homolog 2, peroxisomal"/>
    <property type="match status" value="1"/>
</dbReference>
<dbReference type="Gene3D" id="1.20.58.1480">
    <property type="match status" value="1"/>
</dbReference>
<evidence type="ECO:0000256" key="12">
    <source>
        <dbReference type="PROSITE-ProRule" id="PRU01122"/>
    </source>
</evidence>
<organism evidence="16 17">
    <name type="scientific">Astatotilapia calliptera</name>
    <name type="common">Eastern happy</name>
    <name type="synonym">Chromis callipterus</name>
    <dbReference type="NCBI Taxonomy" id="8154"/>
    <lineage>
        <taxon>Eukaryota</taxon>
        <taxon>Metazoa</taxon>
        <taxon>Chordata</taxon>
        <taxon>Craniata</taxon>
        <taxon>Vertebrata</taxon>
        <taxon>Euteleostomi</taxon>
        <taxon>Actinopterygii</taxon>
        <taxon>Neopterygii</taxon>
        <taxon>Teleostei</taxon>
        <taxon>Neoteleostei</taxon>
        <taxon>Acanthomorphata</taxon>
        <taxon>Ovalentaria</taxon>
        <taxon>Cichlomorphae</taxon>
        <taxon>Cichliformes</taxon>
        <taxon>Cichlidae</taxon>
        <taxon>African cichlids</taxon>
        <taxon>Pseudocrenilabrinae</taxon>
        <taxon>Haplochromini</taxon>
        <taxon>Astatotilapia</taxon>
    </lineage>
</organism>
<dbReference type="PIRSF" id="PIRSF001174">
    <property type="entry name" value="Lon_proteas"/>
    <property type="match status" value="1"/>
</dbReference>
<dbReference type="SUPFAM" id="SSF88697">
    <property type="entry name" value="PUA domain-like"/>
    <property type="match status" value="1"/>
</dbReference>
<dbReference type="PRINTS" id="PR00830">
    <property type="entry name" value="ENDOLAPTASE"/>
</dbReference>
<dbReference type="InterPro" id="IPR008269">
    <property type="entry name" value="Lon_proteolytic"/>
</dbReference>
<dbReference type="InterPro" id="IPR046336">
    <property type="entry name" value="Lon_prtase_N_sf"/>
</dbReference>
<keyword evidence="4 8" id="KW-0378">Hydrolase</keyword>
<dbReference type="InterPro" id="IPR027417">
    <property type="entry name" value="P-loop_NTPase"/>
</dbReference>
<dbReference type="PROSITE" id="PS51787">
    <property type="entry name" value="LON_N"/>
    <property type="match status" value="1"/>
</dbReference>
<comment type="similarity">
    <text evidence="8 9 12 13">Belongs to the peptidase S16 family.</text>
</comment>
<evidence type="ECO:0000256" key="3">
    <source>
        <dbReference type="ARBA" id="ARBA00022741"/>
    </source>
</evidence>
<dbReference type="Pfam" id="PF00004">
    <property type="entry name" value="AAA"/>
    <property type="match status" value="1"/>
</dbReference>
<dbReference type="InterPro" id="IPR008268">
    <property type="entry name" value="Peptidase_S16_AS"/>
</dbReference>
<proteinExistence type="inferred from homology"/>
<dbReference type="Gene3D" id="1.20.5.5270">
    <property type="match status" value="1"/>
</dbReference>
<dbReference type="CDD" id="cd19500">
    <property type="entry name" value="RecA-like_Lon"/>
    <property type="match status" value="1"/>
</dbReference>
<keyword evidence="17" id="KW-1185">Reference proteome</keyword>
<dbReference type="Proteomes" id="UP000265100">
    <property type="component" value="Chromosome 7"/>
</dbReference>
<dbReference type="InterPro" id="IPR003959">
    <property type="entry name" value="ATPase_AAA_core"/>
</dbReference>
<keyword evidence="2 8" id="KW-0645">Protease</keyword>
<comment type="subcellular location">
    <subcellularLocation>
        <location evidence="1 8">Peroxisome matrix</location>
    </subcellularLocation>
</comment>
<feature type="domain" description="Lon N-terminal" evidence="15">
    <location>
        <begin position="13"/>
        <end position="219"/>
    </location>
</feature>
<evidence type="ECO:0000256" key="8">
    <source>
        <dbReference type="HAMAP-Rule" id="MF_03121"/>
    </source>
</evidence>
<dbReference type="HAMAP" id="MF_03121">
    <property type="entry name" value="lonp2_euk"/>
    <property type="match status" value="1"/>
</dbReference>
<evidence type="ECO:0000313" key="17">
    <source>
        <dbReference type="Proteomes" id="UP000265100"/>
    </source>
</evidence>
<dbReference type="FunFam" id="2.30.130.40:FF:000003">
    <property type="entry name" value="Lon protease homolog 2, peroxisomal"/>
    <property type="match status" value="1"/>
</dbReference>
<dbReference type="InterPro" id="IPR014721">
    <property type="entry name" value="Ribsml_uS5_D2-typ_fold_subgr"/>
</dbReference>
<evidence type="ECO:0000256" key="4">
    <source>
        <dbReference type="ARBA" id="ARBA00022801"/>
    </source>
</evidence>
<evidence type="ECO:0000313" key="16">
    <source>
        <dbReference type="Ensembl" id="ENSACLP00000042538.1"/>
    </source>
</evidence>
<dbReference type="InterPro" id="IPR003593">
    <property type="entry name" value="AAA+_ATPase"/>
</dbReference>
<dbReference type="InterPro" id="IPR003111">
    <property type="entry name" value="Lon_prtase_N"/>
</dbReference>
<dbReference type="Gene3D" id="3.30.230.10">
    <property type="match status" value="1"/>
</dbReference>
<dbReference type="FunFam" id="1.20.5.5270:FF:000003">
    <property type="entry name" value="Lon protease homolog 2, peroxisomal"/>
    <property type="match status" value="1"/>
</dbReference>
<dbReference type="Gene3D" id="3.40.50.300">
    <property type="entry name" value="P-loop containing nucleotide triphosphate hydrolases"/>
    <property type="match status" value="1"/>
</dbReference>
<dbReference type="Ensembl" id="ENSACLT00000052893.1">
    <property type="protein sequence ID" value="ENSACLP00000042538.1"/>
    <property type="gene ID" value="ENSACLG00000022712.2"/>
</dbReference>
<comment type="function">
    <text evidence="8">ATP-dependent serine protease that mediates the selective degradation of misfolded and unassembled polypeptides in the peroxisomal matrix. Necessary for type 2 peroxisome targeting signal (PTS2)-containing protein processing and facilitates peroxisome matrix protein import.</text>
</comment>
<accession>A0AAX7SEN1</accession>
<evidence type="ECO:0000259" key="15">
    <source>
        <dbReference type="PROSITE" id="PS51787"/>
    </source>
</evidence>
<dbReference type="GO" id="GO:0004252">
    <property type="term" value="F:serine-type endopeptidase activity"/>
    <property type="evidence" value="ECO:0007669"/>
    <property type="project" value="UniProtKB-UniRule"/>
</dbReference>
<dbReference type="SUPFAM" id="SSF52540">
    <property type="entry name" value="P-loop containing nucleoside triphosphate hydrolases"/>
    <property type="match status" value="1"/>
</dbReference>
<gene>
    <name evidence="8 16" type="primary">LONP2</name>
</gene>
<dbReference type="InterPro" id="IPR027065">
    <property type="entry name" value="Lon_Prtase"/>
</dbReference>
<evidence type="ECO:0000256" key="11">
    <source>
        <dbReference type="PIRSR" id="PIRSR001174-2"/>
    </source>
</evidence>
<reference evidence="16" key="3">
    <citation type="submission" date="2025-08" db="UniProtKB">
        <authorList>
            <consortium name="Ensembl"/>
        </authorList>
    </citation>
    <scope>IDENTIFICATION</scope>
</reference>
<dbReference type="PROSITE" id="PS01046">
    <property type="entry name" value="LON_SER"/>
    <property type="match status" value="1"/>
</dbReference>
<evidence type="ECO:0000256" key="10">
    <source>
        <dbReference type="PIRSR" id="PIRSR001174-1"/>
    </source>
</evidence>
<evidence type="ECO:0000256" key="5">
    <source>
        <dbReference type="ARBA" id="ARBA00022825"/>
    </source>
</evidence>
<feature type="active site" evidence="8 10">
    <location>
        <position position="776"/>
    </location>
</feature>
<reference evidence="16 17" key="1">
    <citation type="submission" date="2018-05" db="EMBL/GenBank/DDBJ databases">
        <authorList>
            <person name="Datahose"/>
        </authorList>
    </citation>
    <scope>NUCLEOTIDE SEQUENCE</scope>
</reference>
<reference evidence="16" key="4">
    <citation type="submission" date="2025-09" db="UniProtKB">
        <authorList>
            <consortium name="Ensembl"/>
        </authorList>
    </citation>
    <scope>IDENTIFICATION</scope>
</reference>
<keyword evidence="5 8" id="KW-0720">Serine protease</keyword>
<feature type="binding site" evidence="8 11">
    <location>
        <begin position="374"/>
        <end position="381"/>
    </location>
    <ligand>
        <name>ATP</name>
        <dbReference type="ChEBI" id="CHEBI:30616"/>
    </ligand>
</feature>
<dbReference type="PANTHER" id="PTHR10046">
    <property type="entry name" value="ATP DEPENDENT LON PROTEASE FAMILY MEMBER"/>
    <property type="match status" value="1"/>
</dbReference>
<keyword evidence="7 8" id="KW-0576">Peroxisome</keyword>
<evidence type="ECO:0000256" key="1">
    <source>
        <dbReference type="ARBA" id="ARBA00004253"/>
    </source>
</evidence>
<dbReference type="Pfam" id="PF05362">
    <property type="entry name" value="Lon_C"/>
    <property type="match status" value="1"/>
</dbReference>
<reference evidence="17" key="2">
    <citation type="submission" date="2023-03" db="EMBL/GenBank/DDBJ databases">
        <authorList>
            <consortium name="Wellcome Sanger Institute Data Sharing"/>
        </authorList>
    </citation>
    <scope>NUCLEOTIDE SEQUENCE [LARGE SCALE GENOMIC DNA]</scope>
</reference>
<dbReference type="Gene3D" id="1.10.8.60">
    <property type="match status" value="1"/>
</dbReference>
<evidence type="ECO:0000256" key="13">
    <source>
        <dbReference type="RuleBase" id="RU000591"/>
    </source>
</evidence>
<dbReference type="GO" id="GO:0004176">
    <property type="term" value="F:ATP-dependent peptidase activity"/>
    <property type="evidence" value="ECO:0007669"/>
    <property type="project" value="UniProtKB-UniRule"/>
</dbReference>
<dbReference type="GO" id="GO:0016558">
    <property type="term" value="P:protein import into peroxisome matrix"/>
    <property type="evidence" value="ECO:0007669"/>
    <property type="project" value="UniProtKB-UniRule"/>
</dbReference>
<dbReference type="InterPro" id="IPR027501">
    <property type="entry name" value="Lonp2_euk"/>
</dbReference>
<dbReference type="Pfam" id="PF22667">
    <property type="entry name" value="Lon_lid"/>
    <property type="match status" value="1"/>
</dbReference>
<dbReference type="GO" id="GO:0005524">
    <property type="term" value="F:ATP binding"/>
    <property type="evidence" value="ECO:0007669"/>
    <property type="project" value="UniProtKB-UniRule"/>
</dbReference>
<keyword evidence="6 8" id="KW-0067">ATP-binding</keyword>
<dbReference type="GeneTree" id="ENSGT00530000063553"/>
<evidence type="ECO:0000256" key="2">
    <source>
        <dbReference type="ARBA" id="ARBA00022670"/>
    </source>
</evidence>
<evidence type="ECO:0000256" key="9">
    <source>
        <dbReference type="PIRNR" id="PIRNR001174"/>
    </source>
</evidence>
<evidence type="ECO:0000259" key="14">
    <source>
        <dbReference type="PROSITE" id="PS51786"/>
    </source>
</evidence>
<dbReference type="GO" id="GO:0016887">
    <property type="term" value="F:ATP hydrolysis activity"/>
    <property type="evidence" value="ECO:0007669"/>
    <property type="project" value="UniProtKB-UniRule"/>
</dbReference>
<dbReference type="Pfam" id="PF02190">
    <property type="entry name" value="LON_substr_bdg"/>
    <property type="match status" value="1"/>
</dbReference>